<dbReference type="Pfam" id="PF07992">
    <property type="entry name" value="Pyr_redox_2"/>
    <property type="match status" value="1"/>
</dbReference>
<dbReference type="OrthoDB" id="1145at2"/>
<dbReference type="AlphaFoldDB" id="A0A3E0HIH5"/>
<evidence type="ECO:0000259" key="6">
    <source>
        <dbReference type="Pfam" id="PF14759"/>
    </source>
</evidence>
<dbReference type="GO" id="GO:0016651">
    <property type="term" value="F:oxidoreductase activity, acting on NAD(P)H"/>
    <property type="evidence" value="ECO:0007669"/>
    <property type="project" value="TreeGrafter"/>
</dbReference>
<evidence type="ECO:0000256" key="3">
    <source>
        <dbReference type="ARBA" id="ARBA00022827"/>
    </source>
</evidence>
<feature type="domain" description="Reductase C-terminal" evidence="6">
    <location>
        <begin position="334"/>
        <end position="408"/>
    </location>
</feature>
<keyword evidence="4" id="KW-0560">Oxidoreductase</keyword>
<dbReference type="Gene3D" id="3.50.50.60">
    <property type="entry name" value="FAD/NAD(P)-binding domain"/>
    <property type="match status" value="2"/>
</dbReference>
<evidence type="ECO:0000313" key="7">
    <source>
        <dbReference type="EMBL" id="REH46192.1"/>
    </source>
</evidence>
<dbReference type="EMBL" id="QUNO01000007">
    <property type="protein sequence ID" value="REH46192.1"/>
    <property type="molecule type" value="Genomic_DNA"/>
</dbReference>
<dbReference type="InterPro" id="IPR036188">
    <property type="entry name" value="FAD/NAD-bd_sf"/>
</dbReference>
<dbReference type="InterPro" id="IPR023753">
    <property type="entry name" value="FAD/NAD-binding_dom"/>
</dbReference>
<evidence type="ECO:0000313" key="8">
    <source>
        <dbReference type="Proteomes" id="UP000256269"/>
    </source>
</evidence>
<dbReference type="GO" id="GO:0005737">
    <property type="term" value="C:cytoplasm"/>
    <property type="evidence" value="ECO:0007669"/>
    <property type="project" value="TreeGrafter"/>
</dbReference>
<dbReference type="PRINTS" id="PR00368">
    <property type="entry name" value="FADPNR"/>
</dbReference>
<organism evidence="7 8">
    <name type="scientific">Kutzneria buriramensis</name>
    <dbReference type="NCBI Taxonomy" id="1045776"/>
    <lineage>
        <taxon>Bacteria</taxon>
        <taxon>Bacillati</taxon>
        <taxon>Actinomycetota</taxon>
        <taxon>Actinomycetes</taxon>
        <taxon>Pseudonocardiales</taxon>
        <taxon>Pseudonocardiaceae</taxon>
        <taxon>Kutzneria</taxon>
    </lineage>
</organism>
<sequence>MTPGRIVVVGASLAGLRSAESLRANGFTGELVIIGDERHEPYDRPPLSKAVLSGRVGSDRLLLPRTGELNARWLLGARATGLDVSTREVRLADGRVVGFDGLLVATGARARPWPDAGEAALRGVHLLRTRDDADRLRGDLVQEPRRVLVIGGGFTGSEVASSCHDLGLSVTVTQRGSAPMATALGGVVAAAIGVRQQACGIDLRARTTVTALNGDAEGRLTRARLSDGDVLDVDVAIVATGSVPNTEWLADSGLAADGGGVDCDSACRALDVTGAVVAGVYVAGDVARWRHPHFDAEPQSFEHWSNAVDQAELAAHNLIHEATDVRHNTALPAFWSDQFGMNIKSVGLPQVADQVVLTQGSFARGPFVAVYGRDGITVGAVAVNSPRVMDGYTALVAERAPFPPAINATDSPASVAVLDAGFARTTPHRAPLTLAADGGRS</sequence>
<evidence type="ECO:0000259" key="5">
    <source>
        <dbReference type="Pfam" id="PF07992"/>
    </source>
</evidence>
<keyword evidence="3" id="KW-0274">FAD</keyword>
<dbReference type="InterPro" id="IPR050446">
    <property type="entry name" value="FAD-oxidoreductase/Apoptosis"/>
</dbReference>
<dbReference type="InterPro" id="IPR016156">
    <property type="entry name" value="FAD/NAD-linked_Rdtase_dimer_sf"/>
</dbReference>
<comment type="caution">
    <text evidence="7">The sequence shown here is derived from an EMBL/GenBank/DDBJ whole genome shotgun (WGS) entry which is preliminary data.</text>
</comment>
<dbReference type="RefSeq" id="WP_116176316.1">
    <property type="nucleotide sequence ID" value="NZ_CP144375.1"/>
</dbReference>
<dbReference type="InterPro" id="IPR028202">
    <property type="entry name" value="Reductase_C"/>
</dbReference>
<dbReference type="Pfam" id="PF14759">
    <property type="entry name" value="Reductase_C"/>
    <property type="match status" value="1"/>
</dbReference>
<dbReference type="PANTHER" id="PTHR43557">
    <property type="entry name" value="APOPTOSIS-INDUCING FACTOR 1"/>
    <property type="match status" value="1"/>
</dbReference>
<dbReference type="Gene3D" id="3.30.390.30">
    <property type="match status" value="1"/>
</dbReference>
<proteinExistence type="predicted"/>
<keyword evidence="2" id="KW-0285">Flavoprotein</keyword>
<dbReference type="SUPFAM" id="SSF51905">
    <property type="entry name" value="FAD/NAD(P)-binding domain"/>
    <property type="match status" value="1"/>
</dbReference>
<keyword evidence="8" id="KW-1185">Reference proteome</keyword>
<comment type="cofactor">
    <cofactor evidence="1">
        <name>FAD</name>
        <dbReference type="ChEBI" id="CHEBI:57692"/>
    </cofactor>
</comment>
<feature type="domain" description="FAD/NAD(P)-binding" evidence="5">
    <location>
        <begin position="5"/>
        <end position="311"/>
    </location>
</feature>
<dbReference type="PRINTS" id="PR00411">
    <property type="entry name" value="PNDRDTASEI"/>
</dbReference>
<evidence type="ECO:0000256" key="1">
    <source>
        <dbReference type="ARBA" id="ARBA00001974"/>
    </source>
</evidence>
<reference evidence="7 8" key="1">
    <citation type="submission" date="2018-08" db="EMBL/GenBank/DDBJ databases">
        <title>Genomic Encyclopedia of Archaeal and Bacterial Type Strains, Phase II (KMG-II): from individual species to whole genera.</title>
        <authorList>
            <person name="Goeker M."/>
        </authorList>
    </citation>
    <scope>NUCLEOTIDE SEQUENCE [LARGE SCALE GENOMIC DNA]</scope>
    <source>
        <strain evidence="7 8">DSM 45791</strain>
    </source>
</reference>
<name>A0A3E0HIH5_9PSEU</name>
<evidence type="ECO:0000256" key="2">
    <source>
        <dbReference type="ARBA" id="ARBA00022630"/>
    </source>
</evidence>
<protein>
    <submittedName>
        <fullName evidence="7">NADPH-dependent 2,4-dienoyl-CoA reductase/sulfur reductase-like enzyme</fullName>
    </submittedName>
</protein>
<gene>
    <name evidence="7" type="ORF">BCF44_107325</name>
</gene>
<dbReference type="PANTHER" id="PTHR43557:SF2">
    <property type="entry name" value="RIESKE DOMAIN-CONTAINING PROTEIN-RELATED"/>
    <property type="match status" value="1"/>
</dbReference>
<dbReference type="Proteomes" id="UP000256269">
    <property type="component" value="Unassembled WGS sequence"/>
</dbReference>
<dbReference type="SUPFAM" id="SSF55424">
    <property type="entry name" value="FAD/NAD-linked reductases, dimerisation (C-terminal) domain"/>
    <property type="match status" value="1"/>
</dbReference>
<accession>A0A3E0HIH5</accession>
<evidence type="ECO:0000256" key="4">
    <source>
        <dbReference type="ARBA" id="ARBA00023002"/>
    </source>
</evidence>